<gene>
    <name evidence="1" type="ORF">M6B38_110745</name>
</gene>
<keyword evidence="2" id="KW-1185">Reference proteome</keyword>
<sequence length="62" mass="6656">MEKTRGVLGLDWPESLVTFALSCGSWSSPALGEGLHCISSREANGNNVEGLFASIDWHFFAG</sequence>
<proteinExistence type="predicted"/>
<protein>
    <submittedName>
        <fullName evidence="1">Uncharacterized protein</fullName>
    </submittedName>
</protein>
<evidence type="ECO:0000313" key="2">
    <source>
        <dbReference type="Proteomes" id="UP001140949"/>
    </source>
</evidence>
<dbReference type="EMBL" id="JANAVB010041020">
    <property type="protein sequence ID" value="KAJ6797052.1"/>
    <property type="molecule type" value="Genomic_DNA"/>
</dbReference>
<accession>A0AAX6DZ37</accession>
<evidence type="ECO:0000313" key="1">
    <source>
        <dbReference type="EMBL" id="KAJ6797052.1"/>
    </source>
</evidence>
<reference evidence="1" key="2">
    <citation type="submission" date="2023-04" db="EMBL/GenBank/DDBJ databases">
        <authorList>
            <person name="Bruccoleri R.E."/>
            <person name="Oakeley E.J."/>
            <person name="Faust A.-M."/>
            <person name="Dessus-Babus S."/>
            <person name="Altorfer M."/>
            <person name="Burckhardt D."/>
            <person name="Oertli M."/>
            <person name="Naumann U."/>
            <person name="Petersen F."/>
            <person name="Wong J."/>
        </authorList>
    </citation>
    <scope>NUCLEOTIDE SEQUENCE</scope>
    <source>
        <strain evidence="1">GSM-AAB239-AS_SAM_17_03QT</strain>
        <tissue evidence="1">Leaf</tissue>
    </source>
</reference>
<name>A0AAX6DZ37_IRIPA</name>
<dbReference type="AlphaFoldDB" id="A0AAX6DZ37"/>
<comment type="caution">
    <text evidence="1">The sequence shown here is derived from an EMBL/GenBank/DDBJ whole genome shotgun (WGS) entry which is preliminary data.</text>
</comment>
<organism evidence="1 2">
    <name type="scientific">Iris pallida</name>
    <name type="common">Sweet iris</name>
    <dbReference type="NCBI Taxonomy" id="29817"/>
    <lineage>
        <taxon>Eukaryota</taxon>
        <taxon>Viridiplantae</taxon>
        <taxon>Streptophyta</taxon>
        <taxon>Embryophyta</taxon>
        <taxon>Tracheophyta</taxon>
        <taxon>Spermatophyta</taxon>
        <taxon>Magnoliopsida</taxon>
        <taxon>Liliopsida</taxon>
        <taxon>Asparagales</taxon>
        <taxon>Iridaceae</taxon>
        <taxon>Iridoideae</taxon>
        <taxon>Irideae</taxon>
        <taxon>Iris</taxon>
    </lineage>
</organism>
<dbReference type="Proteomes" id="UP001140949">
    <property type="component" value="Unassembled WGS sequence"/>
</dbReference>
<reference evidence="1" key="1">
    <citation type="journal article" date="2023" name="GigaByte">
        <title>Genome assembly of the bearded iris, Iris pallida Lam.</title>
        <authorList>
            <person name="Bruccoleri R.E."/>
            <person name="Oakeley E.J."/>
            <person name="Faust A.M.E."/>
            <person name="Altorfer M."/>
            <person name="Dessus-Babus S."/>
            <person name="Burckhardt D."/>
            <person name="Oertli M."/>
            <person name="Naumann U."/>
            <person name="Petersen F."/>
            <person name="Wong J."/>
        </authorList>
    </citation>
    <scope>NUCLEOTIDE SEQUENCE</scope>
    <source>
        <strain evidence="1">GSM-AAB239-AS_SAM_17_03QT</strain>
    </source>
</reference>